<name>A0ABY6Q6A5_9GAMM</name>
<proteinExistence type="predicted"/>
<accession>A0ABY6Q6A5</accession>
<reference evidence="1 2" key="1">
    <citation type="submission" date="2019-02" db="EMBL/GenBank/DDBJ databases">
        <title>Halieaceae_genomes.</title>
        <authorList>
            <person name="Li S.-H."/>
        </authorList>
    </citation>
    <scope>NUCLEOTIDE SEQUENCE [LARGE SCALE GENOMIC DNA]</scope>
    <source>
        <strain evidence="1 2">JH123</strain>
    </source>
</reference>
<gene>
    <name evidence="1" type="ORF">E0F26_03255</name>
</gene>
<dbReference type="RefSeq" id="WP_279242616.1">
    <property type="nucleotide sequence ID" value="NZ_CP036501.1"/>
</dbReference>
<evidence type="ECO:0008006" key="3">
    <source>
        <dbReference type="Google" id="ProtNLM"/>
    </source>
</evidence>
<keyword evidence="2" id="KW-1185">Reference proteome</keyword>
<organism evidence="1 2">
    <name type="scientific">Candidatus Paraluminiphilus aquimaris</name>
    <dbReference type="NCBI Taxonomy" id="2518994"/>
    <lineage>
        <taxon>Bacteria</taxon>
        <taxon>Pseudomonadati</taxon>
        <taxon>Pseudomonadota</taxon>
        <taxon>Gammaproteobacteria</taxon>
        <taxon>Cellvibrionales</taxon>
        <taxon>Halieaceae</taxon>
        <taxon>Candidatus Paraluminiphilus</taxon>
    </lineage>
</organism>
<dbReference type="Proteomes" id="UP001317963">
    <property type="component" value="Chromosome"/>
</dbReference>
<protein>
    <recommendedName>
        <fullName evidence="3">PilZ domain-containing protein</fullName>
    </recommendedName>
</protein>
<sequence>MSDNQRDFYRIQDRLLMAWRHADVTPKSESESAMLAVNRDIESELLELNDEYPELAKVLTLLNRKIELFTSFSSASPGGTSNLGGFCDKAYVDVSLSGSGMGYFSLTNAEEGSAVEVILNLESIDVEIAVRMIIIESRVSADAENPGYWLRGRFLEDQDKQVDAIVAHVNQRQFEQLQRRTQTSGGTESDG</sequence>
<dbReference type="EMBL" id="CP036501">
    <property type="protein sequence ID" value="UZP73818.1"/>
    <property type="molecule type" value="Genomic_DNA"/>
</dbReference>
<evidence type="ECO:0000313" key="1">
    <source>
        <dbReference type="EMBL" id="UZP73818.1"/>
    </source>
</evidence>
<evidence type="ECO:0000313" key="2">
    <source>
        <dbReference type="Proteomes" id="UP001317963"/>
    </source>
</evidence>